<reference evidence="8" key="3">
    <citation type="submission" date="2018-08" db="EMBL/GenBank/DDBJ databases">
        <title>Leveraging single-cell genomics to expand the Fungal Tree of Life.</title>
        <authorList>
            <consortium name="DOE Joint Genome Institute"/>
            <person name="Ahrendt S.R."/>
            <person name="Quandt C.A."/>
            <person name="Ciobanu D."/>
            <person name="Clum A."/>
            <person name="Salamov A."/>
            <person name="Andreopoulos B."/>
            <person name="Cheng J.-F."/>
            <person name="Woyke T."/>
            <person name="Pelin A."/>
            <person name="Henrissat B."/>
            <person name="Reynolds N."/>
            <person name="Benny G.L."/>
            <person name="Smith M.E."/>
            <person name="James T.Y."/>
            <person name="Grigoriev I.V."/>
        </authorList>
    </citation>
    <scope>NUCLEOTIDE SEQUENCE</scope>
    <source>
        <strain evidence="8">CSF55</strain>
    </source>
</reference>
<sequence length="271" mass="30038">MEVLLTWWNDAYGFLLVFISNLKLSSKLLVSSIRCVTQLTIMAIILRPIFLEKNPVYVFLVSGVMTLSGSIEVALLKSKFTYPGIFWVCLTSLIITNFCLAILGTGCIMGVQPFYDAQHFIPTFGMLVGNSTSAVAISLSLLMKQLISEKEKIEMSLAFGATRWEAAYPYIVEAIKIGMLPTLNAMSVQGLVTIPGTDMTGQILGGVDPLDAVKYQHVIMFLIGSSTTLCSVFCCFATYYILFDKQTHRLNYHKLQKQTSFSLSTITKKSN</sequence>
<dbReference type="OMA" id="FWLPELF"/>
<keyword evidence="3 6" id="KW-0812">Transmembrane</keyword>
<dbReference type="EMBL" id="ML005335">
    <property type="protein sequence ID" value="RKP18923.1"/>
    <property type="molecule type" value="Genomic_DNA"/>
</dbReference>
<proteinExistence type="inferred from homology"/>
<comment type="similarity">
    <text evidence="2">Belongs to the UPF0014 family.</text>
</comment>
<feature type="transmembrane region" description="Helical" evidence="6">
    <location>
        <begin position="218"/>
        <end position="242"/>
    </location>
</feature>
<comment type="subcellular location">
    <subcellularLocation>
        <location evidence="1">Membrane</location>
        <topology evidence="1">Multi-pass membrane protein</topology>
    </subcellularLocation>
</comment>
<evidence type="ECO:0000313" key="9">
    <source>
        <dbReference type="Proteomes" id="UP000030755"/>
    </source>
</evidence>
<reference evidence="10" key="2">
    <citation type="journal article" date="2018" name="Nat. Microbiol.">
        <title>Leveraging single-cell genomics to expand the fungal tree of life.</title>
        <authorList>
            <person name="Ahrendt S.R."/>
            <person name="Quandt C.A."/>
            <person name="Ciobanu D."/>
            <person name="Clum A."/>
            <person name="Salamov A."/>
            <person name="Andreopoulos B."/>
            <person name="Cheng J.F."/>
            <person name="Woyke T."/>
            <person name="Pelin A."/>
            <person name="Henrissat B."/>
            <person name="Reynolds N.K."/>
            <person name="Benny G.L."/>
            <person name="Smith M.E."/>
            <person name="James T.Y."/>
            <person name="Grigoriev I.V."/>
        </authorList>
    </citation>
    <scope>NUCLEOTIDE SEQUENCE [LARGE SCALE GENOMIC DNA]</scope>
    <source>
        <strain evidence="10">CSF55</strain>
    </source>
</reference>
<name>A0A075AQ93_ROZAC</name>
<evidence type="ECO:0000256" key="1">
    <source>
        <dbReference type="ARBA" id="ARBA00004141"/>
    </source>
</evidence>
<feature type="transmembrane region" description="Helical" evidence="6">
    <location>
        <begin position="56"/>
        <end position="76"/>
    </location>
</feature>
<keyword evidence="9" id="KW-1185">Reference proteome</keyword>
<evidence type="ECO:0000256" key="5">
    <source>
        <dbReference type="ARBA" id="ARBA00023136"/>
    </source>
</evidence>
<protein>
    <submittedName>
        <fullName evidence="7">Putative CHP00245 domain-containing protein</fullName>
    </submittedName>
    <submittedName>
        <fullName evidence="8">UPF0014-domain-containing protein</fullName>
    </submittedName>
</protein>
<evidence type="ECO:0000313" key="10">
    <source>
        <dbReference type="Proteomes" id="UP000281549"/>
    </source>
</evidence>
<dbReference type="Proteomes" id="UP000030755">
    <property type="component" value="Unassembled WGS sequence"/>
</dbReference>
<gene>
    <name evidence="7" type="ORF">O9G_001318</name>
    <name evidence="8" type="ORF">ROZALSC1DRAFT_29422</name>
</gene>
<keyword evidence="5 6" id="KW-0472">Membrane</keyword>
<dbReference type="InterPro" id="IPR005226">
    <property type="entry name" value="UPF0014_fam"/>
</dbReference>
<dbReference type="EMBL" id="KE561154">
    <property type="protein sequence ID" value="EPZ32416.1"/>
    <property type="molecule type" value="Genomic_DNA"/>
</dbReference>
<accession>A0A075AQ93</accession>
<feature type="transmembrane region" description="Helical" evidence="6">
    <location>
        <begin position="31"/>
        <end position="50"/>
    </location>
</feature>
<keyword evidence="4 6" id="KW-1133">Transmembrane helix</keyword>
<evidence type="ECO:0000256" key="2">
    <source>
        <dbReference type="ARBA" id="ARBA00005268"/>
    </source>
</evidence>
<dbReference type="OrthoDB" id="432685at2759"/>
<organism evidence="7 9">
    <name type="scientific">Rozella allomycis (strain CSF55)</name>
    <dbReference type="NCBI Taxonomy" id="988480"/>
    <lineage>
        <taxon>Eukaryota</taxon>
        <taxon>Fungi</taxon>
        <taxon>Fungi incertae sedis</taxon>
        <taxon>Cryptomycota</taxon>
        <taxon>Cryptomycota incertae sedis</taxon>
        <taxon>Rozella</taxon>
    </lineage>
</organism>
<feature type="transmembrane region" description="Helical" evidence="6">
    <location>
        <begin position="85"/>
        <end position="111"/>
    </location>
</feature>
<dbReference type="Pfam" id="PF03649">
    <property type="entry name" value="UPF0014"/>
    <property type="match status" value="1"/>
</dbReference>
<evidence type="ECO:0000313" key="7">
    <source>
        <dbReference type="EMBL" id="EPZ32416.1"/>
    </source>
</evidence>
<dbReference type="HOGENOM" id="CLU_076147_1_1_1"/>
<feature type="transmembrane region" description="Helical" evidence="6">
    <location>
        <begin position="123"/>
        <end position="143"/>
    </location>
</feature>
<evidence type="ECO:0000256" key="4">
    <source>
        <dbReference type="ARBA" id="ARBA00022989"/>
    </source>
</evidence>
<dbReference type="PANTHER" id="PTHR30028:SF0">
    <property type="entry name" value="PROTEIN ALUMINUM SENSITIVE 3"/>
    <property type="match status" value="1"/>
</dbReference>
<dbReference type="PANTHER" id="PTHR30028">
    <property type="entry name" value="UPF0014 INNER MEMBRANE PROTEIN YBBM-RELATED"/>
    <property type="match status" value="1"/>
</dbReference>
<reference evidence="7 9" key="1">
    <citation type="journal article" date="2013" name="Curr. Biol.">
        <title>Shared signatures of parasitism and phylogenomics unite Cryptomycota and microsporidia.</title>
        <authorList>
            <person name="James T.Y."/>
            <person name="Pelin A."/>
            <person name="Bonen L."/>
            <person name="Ahrendt S."/>
            <person name="Sain D."/>
            <person name="Corradi N."/>
            <person name="Stajich J.E."/>
        </authorList>
    </citation>
    <scope>NUCLEOTIDE SEQUENCE [LARGE SCALE GENOMIC DNA]</scope>
    <source>
        <strain evidence="7">CSF55</strain>
        <strain evidence="7">CSF55</strain>
    </source>
</reference>
<evidence type="ECO:0000256" key="3">
    <source>
        <dbReference type="ARBA" id="ARBA00022692"/>
    </source>
</evidence>
<dbReference type="GO" id="GO:0005886">
    <property type="term" value="C:plasma membrane"/>
    <property type="evidence" value="ECO:0007669"/>
    <property type="project" value="TreeGrafter"/>
</dbReference>
<dbReference type="Proteomes" id="UP000281549">
    <property type="component" value="Unassembled WGS sequence"/>
</dbReference>
<dbReference type="AlphaFoldDB" id="A0A075AQ93"/>
<evidence type="ECO:0000256" key="6">
    <source>
        <dbReference type="SAM" id="Phobius"/>
    </source>
</evidence>
<feature type="transmembrane region" description="Helical" evidence="6">
    <location>
        <begin position="6"/>
        <end position="24"/>
    </location>
</feature>
<evidence type="ECO:0000313" key="8">
    <source>
        <dbReference type="EMBL" id="RKP18923.1"/>
    </source>
</evidence>